<organism evidence="1">
    <name type="scientific">Klebsiella pneumoniae</name>
    <dbReference type="NCBI Taxonomy" id="573"/>
    <lineage>
        <taxon>Bacteria</taxon>
        <taxon>Pseudomonadati</taxon>
        <taxon>Pseudomonadota</taxon>
        <taxon>Gammaproteobacteria</taxon>
        <taxon>Enterobacterales</taxon>
        <taxon>Enterobacteriaceae</taxon>
        <taxon>Klebsiella/Raoultella group</taxon>
        <taxon>Klebsiella</taxon>
        <taxon>Klebsiella pneumoniae complex</taxon>
    </lineage>
</organism>
<accession>A0A386YGS2</accession>
<dbReference type="AlphaFoldDB" id="A0A386YGS2"/>
<protein>
    <submittedName>
        <fullName evidence="1">Uncharacterized protein</fullName>
    </submittedName>
</protein>
<name>A0A386YGS2_KLEPN</name>
<reference evidence="1" key="1">
    <citation type="submission" date="2018-08" db="EMBL/GenBank/DDBJ databases">
        <title>A One Health study of the genetic relatedness of Klebsiella pneumoniae and their mobile elements in the United Kingdom.</title>
        <authorList>
            <person name="Ludden C."/>
        </authorList>
    </citation>
    <scope>NUCLEOTIDE SEQUENCE</scope>
    <source>
        <strain evidence="1">VRES1247</strain>
        <plasmid evidence="1">unnamed</plasmid>
    </source>
</reference>
<evidence type="ECO:0000313" key="1">
    <source>
        <dbReference type="EMBL" id="AYF52192.1"/>
    </source>
</evidence>
<geneLocation type="plasmid" evidence="1">
    <name>unnamed</name>
</geneLocation>
<sequence>MIDREHKLSVVRQAKLLGFSRGSVYYLPRPVSDGDLALMRRIDELHLDYPLPEVGCCKGS</sequence>
<keyword evidence="1" id="KW-0614">Plasmid</keyword>
<dbReference type="EMBL" id="MH745930">
    <property type="protein sequence ID" value="AYF52192.1"/>
    <property type="molecule type" value="Genomic_DNA"/>
</dbReference>
<proteinExistence type="predicted"/>